<organism evidence="9 10">
    <name type="scientific">Paramuricea clavata</name>
    <name type="common">Red gorgonian</name>
    <name type="synonym">Violescent sea-whip</name>
    <dbReference type="NCBI Taxonomy" id="317549"/>
    <lineage>
        <taxon>Eukaryota</taxon>
        <taxon>Metazoa</taxon>
        <taxon>Cnidaria</taxon>
        <taxon>Anthozoa</taxon>
        <taxon>Octocorallia</taxon>
        <taxon>Malacalcyonacea</taxon>
        <taxon>Plexauridae</taxon>
        <taxon>Paramuricea</taxon>
    </lineage>
</organism>
<evidence type="ECO:0000256" key="1">
    <source>
        <dbReference type="ARBA" id="ARBA00004141"/>
    </source>
</evidence>
<reference evidence="9" key="1">
    <citation type="submission" date="2020-04" db="EMBL/GenBank/DDBJ databases">
        <authorList>
            <person name="Alioto T."/>
            <person name="Alioto T."/>
            <person name="Gomez Garrido J."/>
        </authorList>
    </citation>
    <scope>NUCLEOTIDE SEQUENCE</scope>
    <source>
        <strain evidence="9">A484AB</strain>
    </source>
</reference>
<comment type="similarity">
    <text evidence="2">Belongs to the ZIP transporter (TC 2.A.5) family.</text>
</comment>
<evidence type="ECO:0000313" key="9">
    <source>
        <dbReference type="EMBL" id="CAB3993040.1"/>
    </source>
</evidence>
<dbReference type="PANTHER" id="PTHR12191:SF37">
    <property type="entry name" value="ZINC TRANSPORTER FOI"/>
    <property type="match status" value="1"/>
</dbReference>
<feature type="transmembrane region" description="Helical" evidence="7">
    <location>
        <begin position="268"/>
        <end position="290"/>
    </location>
</feature>
<feature type="domain" description="Zinc transporter ZIP4/12 EF-hand" evidence="8">
    <location>
        <begin position="115"/>
        <end position="245"/>
    </location>
</feature>
<dbReference type="GO" id="GO:0005385">
    <property type="term" value="F:zinc ion transmembrane transporter activity"/>
    <property type="evidence" value="ECO:0007669"/>
    <property type="project" value="TreeGrafter"/>
</dbReference>
<feature type="transmembrane region" description="Helical" evidence="7">
    <location>
        <begin position="335"/>
        <end position="352"/>
    </location>
</feature>
<evidence type="ECO:0000256" key="4">
    <source>
        <dbReference type="ARBA" id="ARBA00022989"/>
    </source>
</evidence>
<accession>A0A7D9DWF9</accession>
<dbReference type="Pfam" id="PF21116">
    <property type="entry name" value="EF-hand_Zip"/>
    <property type="match status" value="1"/>
</dbReference>
<dbReference type="GO" id="GO:0071578">
    <property type="term" value="P:zinc ion import across plasma membrane"/>
    <property type="evidence" value="ECO:0007669"/>
    <property type="project" value="TreeGrafter"/>
</dbReference>
<dbReference type="PANTHER" id="PTHR12191">
    <property type="entry name" value="SOLUTE CARRIER FAMILY 39"/>
    <property type="match status" value="1"/>
</dbReference>
<dbReference type="Pfam" id="PF02535">
    <property type="entry name" value="Zip"/>
    <property type="match status" value="1"/>
</dbReference>
<dbReference type="InterPro" id="IPR050799">
    <property type="entry name" value="ZIP_Transporter"/>
</dbReference>
<evidence type="ECO:0000256" key="7">
    <source>
        <dbReference type="SAM" id="Phobius"/>
    </source>
</evidence>
<sequence length="411" mass="46950">MSTTILYVLLPVRSNSPRTLTKNVDVYEELRKMYSTNGICEQILDQVLNDLNQSIGNHLEKHECFSANELLQELNISVEADVDKGMIPQLSMSIISKLLQLQCIQVNYENRLPCPSYFVKHLFEEYAKNNVLYKENMEKLMENLKIGRQGTNESDTKANTSEPADKLARRKRQIVKRSSYRISKMSSLLRQKRQQDGSQVAEGSIYEKCYSADELFSIYHVGENDGCKMKRFESLSIALLDQIESNVCKYNHKDVDEDDNEMKKVPDMAVWGFGLAAVSAVSLISLFMILPLLKTKFYKKSLVFLIALAIGTLVGDSMFYLLPRATGFQGKNKDYYWKFFSVVGGIYGFFIFETTAHLLLRQTHTVEITPKNKKYTEKNTVVPKTSDKNQNKLDNPAFIVANKLSIEGVRV</sequence>
<evidence type="ECO:0000259" key="8">
    <source>
        <dbReference type="Pfam" id="PF21116"/>
    </source>
</evidence>
<feature type="transmembrane region" description="Helical" evidence="7">
    <location>
        <begin position="302"/>
        <end position="323"/>
    </location>
</feature>
<dbReference type="AlphaFoldDB" id="A0A7D9DWF9"/>
<comment type="subcellular location">
    <subcellularLocation>
        <location evidence="1">Membrane</location>
        <topology evidence="1">Multi-pass membrane protein</topology>
    </subcellularLocation>
</comment>
<comment type="caution">
    <text evidence="9">The sequence shown here is derived from an EMBL/GenBank/DDBJ whole genome shotgun (WGS) entry which is preliminary data.</text>
</comment>
<dbReference type="EMBL" id="CACRXK020002171">
    <property type="protein sequence ID" value="CAB3993040.1"/>
    <property type="molecule type" value="Genomic_DNA"/>
</dbReference>
<evidence type="ECO:0000256" key="6">
    <source>
        <dbReference type="SAM" id="MobiDB-lite"/>
    </source>
</evidence>
<dbReference type="GO" id="GO:0005886">
    <property type="term" value="C:plasma membrane"/>
    <property type="evidence" value="ECO:0007669"/>
    <property type="project" value="TreeGrafter"/>
</dbReference>
<feature type="compositionally biased region" description="Polar residues" evidence="6">
    <location>
        <begin position="149"/>
        <end position="162"/>
    </location>
</feature>
<evidence type="ECO:0000256" key="2">
    <source>
        <dbReference type="ARBA" id="ARBA00006939"/>
    </source>
</evidence>
<evidence type="ECO:0000313" key="10">
    <source>
        <dbReference type="Proteomes" id="UP001152795"/>
    </source>
</evidence>
<evidence type="ECO:0000256" key="5">
    <source>
        <dbReference type="ARBA" id="ARBA00023136"/>
    </source>
</evidence>
<gene>
    <name evidence="9" type="ORF">PACLA_8A023588</name>
</gene>
<feature type="region of interest" description="Disordered" evidence="6">
    <location>
        <begin position="148"/>
        <end position="168"/>
    </location>
</feature>
<dbReference type="GO" id="GO:0140410">
    <property type="term" value="F:monoatomic cation:bicarbonate symporter activity"/>
    <property type="evidence" value="ECO:0007669"/>
    <property type="project" value="TreeGrafter"/>
</dbReference>
<keyword evidence="5 7" id="KW-0472">Membrane</keyword>
<evidence type="ECO:0000256" key="3">
    <source>
        <dbReference type="ARBA" id="ARBA00022692"/>
    </source>
</evidence>
<dbReference type="GO" id="GO:0030003">
    <property type="term" value="P:intracellular monoatomic cation homeostasis"/>
    <property type="evidence" value="ECO:0007669"/>
    <property type="project" value="TreeGrafter"/>
</dbReference>
<keyword evidence="4 7" id="KW-1133">Transmembrane helix</keyword>
<keyword evidence="3 7" id="KW-0812">Transmembrane</keyword>
<protein>
    <submittedName>
        <fullName evidence="9">Zinc transporter ZIP14-like isoform X3</fullName>
    </submittedName>
</protein>
<keyword evidence="10" id="KW-1185">Reference proteome</keyword>
<dbReference type="OrthoDB" id="200954at2759"/>
<dbReference type="InterPro" id="IPR049406">
    <property type="entry name" value="ZIP4_12_EF-hand"/>
</dbReference>
<proteinExistence type="inferred from homology"/>
<name>A0A7D9DWF9_PARCT</name>
<dbReference type="InterPro" id="IPR003689">
    <property type="entry name" value="ZIP"/>
</dbReference>
<dbReference type="Proteomes" id="UP001152795">
    <property type="component" value="Unassembled WGS sequence"/>
</dbReference>